<name>A0A0L0GF52_9EUKA</name>
<dbReference type="RefSeq" id="XP_014161398.1">
    <property type="nucleotide sequence ID" value="XM_014305923.1"/>
</dbReference>
<evidence type="ECO:0000256" key="2">
    <source>
        <dbReference type="PROSITE-ProRule" id="PRU00176"/>
    </source>
</evidence>
<dbReference type="SUPFAM" id="SSF54928">
    <property type="entry name" value="RNA-binding domain, RBD"/>
    <property type="match status" value="1"/>
</dbReference>
<evidence type="ECO:0000313" key="6">
    <source>
        <dbReference type="Proteomes" id="UP000054560"/>
    </source>
</evidence>
<evidence type="ECO:0000256" key="3">
    <source>
        <dbReference type="SAM" id="MobiDB-lite"/>
    </source>
</evidence>
<dbReference type="AlphaFoldDB" id="A0A0L0GF52"/>
<feature type="domain" description="RRM" evidence="4">
    <location>
        <begin position="54"/>
        <end position="131"/>
    </location>
</feature>
<dbReference type="GeneID" id="25900886"/>
<keyword evidence="1 2" id="KW-0694">RNA-binding</keyword>
<dbReference type="Proteomes" id="UP000054560">
    <property type="component" value="Unassembled WGS sequence"/>
</dbReference>
<dbReference type="GO" id="GO:0003723">
    <property type="term" value="F:RNA binding"/>
    <property type="evidence" value="ECO:0007669"/>
    <property type="project" value="UniProtKB-UniRule"/>
</dbReference>
<dbReference type="Gene3D" id="3.30.70.330">
    <property type="match status" value="1"/>
</dbReference>
<evidence type="ECO:0000259" key="4">
    <source>
        <dbReference type="PROSITE" id="PS50102"/>
    </source>
</evidence>
<organism evidence="5 6">
    <name type="scientific">Sphaeroforma arctica JP610</name>
    <dbReference type="NCBI Taxonomy" id="667725"/>
    <lineage>
        <taxon>Eukaryota</taxon>
        <taxon>Ichthyosporea</taxon>
        <taxon>Ichthyophonida</taxon>
        <taxon>Sphaeroforma</taxon>
    </lineage>
</organism>
<dbReference type="InterPro" id="IPR035979">
    <property type="entry name" value="RBD_domain_sf"/>
</dbReference>
<evidence type="ECO:0000313" key="5">
    <source>
        <dbReference type="EMBL" id="KNC87496.1"/>
    </source>
</evidence>
<proteinExistence type="predicted"/>
<feature type="compositionally biased region" description="Gly residues" evidence="3">
    <location>
        <begin position="1"/>
        <end position="10"/>
    </location>
</feature>
<gene>
    <name evidence="5" type="ORF">SARC_00382</name>
</gene>
<feature type="region of interest" description="Disordered" evidence="3">
    <location>
        <begin position="1"/>
        <end position="20"/>
    </location>
</feature>
<dbReference type="SMART" id="SM00360">
    <property type="entry name" value="RRM"/>
    <property type="match status" value="1"/>
</dbReference>
<dbReference type="EMBL" id="KQ241607">
    <property type="protein sequence ID" value="KNC87496.1"/>
    <property type="molecule type" value="Genomic_DNA"/>
</dbReference>
<protein>
    <recommendedName>
        <fullName evidence="4">RRM domain-containing protein</fullName>
    </recommendedName>
</protein>
<dbReference type="InterPro" id="IPR012677">
    <property type="entry name" value="Nucleotide-bd_a/b_plait_sf"/>
</dbReference>
<dbReference type="InterPro" id="IPR000504">
    <property type="entry name" value="RRM_dom"/>
</dbReference>
<reference evidence="5 6" key="1">
    <citation type="submission" date="2011-02" db="EMBL/GenBank/DDBJ databases">
        <title>The Genome Sequence of Sphaeroforma arctica JP610.</title>
        <authorList>
            <consortium name="The Broad Institute Genome Sequencing Platform"/>
            <person name="Russ C."/>
            <person name="Cuomo C."/>
            <person name="Young S.K."/>
            <person name="Zeng Q."/>
            <person name="Gargeya S."/>
            <person name="Alvarado L."/>
            <person name="Berlin A."/>
            <person name="Chapman S.B."/>
            <person name="Chen Z."/>
            <person name="Freedman E."/>
            <person name="Gellesch M."/>
            <person name="Goldberg J."/>
            <person name="Griggs A."/>
            <person name="Gujja S."/>
            <person name="Heilman E."/>
            <person name="Heiman D."/>
            <person name="Howarth C."/>
            <person name="Mehta T."/>
            <person name="Neiman D."/>
            <person name="Pearson M."/>
            <person name="Roberts A."/>
            <person name="Saif S."/>
            <person name="Shea T."/>
            <person name="Shenoy N."/>
            <person name="Sisk P."/>
            <person name="Stolte C."/>
            <person name="Sykes S."/>
            <person name="White J."/>
            <person name="Yandava C."/>
            <person name="Burger G."/>
            <person name="Gray M.W."/>
            <person name="Holland P.W.H."/>
            <person name="King N."/>
            <person name="Lang F.B.F."/>
            <person name="Roger A.J."/>
            <person name="Ruiz-Trillo I."/>
            <person name="Haas B."/>
            <person name="Nusbaum C."/>
            <person name="Birren B."/>
        </authorList>
    </citation>
    <scope>NUCLEOTIDE SEQUENCE [LARGE SCALE GENOMIC DNA]</scope>
    <source>
        <strain evidence="5 6">JP610</strain>
    </source>
</reference>
<dbReference type="eggNOG" id="KOG0108">
    <property type="taxonomic scope" value="Eukaryota"/>
</dbReference>
<dbReference type="PROSITE" id="PS50102">
    <property type="entry name" value="RRM"/>
    <property type="match status" value="1"/>
</dbReference>
<dbReference type="PANTHER" id="PTHR11176">
    <property type="entry name" value="BOULE-RELATED"/>
    <property type="match status" value="1"/>
</dbReference>
<evidence type="ECO:0000256" key="1">
    <source>
        <dbReference type="ARBA" id="ARBA00022884"/>
    </source>
</evidence>
<keyword evidence="6" id="KW-1185">Reference proteome</keyword>
<dbReference type="OrthoDB" id="439808at2759"/>
<dbReference type="STRING" id="667725.A0A0L0GF52"/>
<accession>A0A0L0GF52</accession>
<sequence length="171" mass="17799">MQGPGNGAGMGQPPLGMPGGMRVPLPPGGVMSAIPMGNIRAGMPGLDADNVRQGVIFVGGLPSKITEGDLATFFSNWGHVVETKIIADRETGKPKGYGFVTFADHSVAVSLKQQGSVTYQGRPMNIGNAGVRLAGEGAEAAMRMDAAIAKERAFQPFMEVCVWNRTAVGIV</sequence>
<dbReference type="Pfam" id="PF00076">
    <property type="entry name" value="RRM_1"/>
    <property type="match status" value="1"/>
</dbReference>
<dbReference type="PANTHER" id="PTHR11176:SF57">
    <property type="entry name" value="PROTEIN BOULE"/>
    <property type="match status" value="1"/>
</dbReference>